<organism evidence="1 2">
    <name type="scientific">Prosthecobacter debontii</name>
    <dbReference type="NCBI Taxonomy" id="48467"/>
    <lineage>
        <taxon>Bacteria</taxon>
        <taxon>Pseudomonadati</taxon>
        <taxon>Verrucomicrobiota</taxon>
        <taxon>Verrucomicrobiia</taxon>
        <taxon>Verrucomicrobiales</taxon>
        <taxon>Verrucomicrobiaceae</taxon>
        <taxon>Prosthecobacter</taxon>
    </lineage>
</organism>
<proteinExistence type="predicted"/>
<protein>
    <submittedName>
        <fullName evidence="1">Uncharacterized protein</fullName>
    </submittedName>
</protein>
<name>A0A1T4XHG6_9BACT</name>
<keyword evidence="2" id="KW-1185">Reference proteome</keyword>
<gene>
    <name evidence="1" type="ORF">SAMN02745166_01514</name>
</gene>
<evidence type="ECO:0000313" key="1">
    <source>
        <dbReference type="EMBL" id="SKA88956.1"/>
    </source>
</evidence>
<evidence type="ECO:0000313" key="2">
    <source>
        <dbReference type="Proteomes" id="UP000190774"/>
    </source>
</evidence>
<dbReference type="EMBL" id="FUYE01000004">
    <property type="protein sequence ID" value="SKA88956.1"/>
    <property type="molecule type" value="Genomic_DNA"/>
</dbReference>
<accession>A0A1T4XHG6</accession>
<reference evidence="2" key="1">
    <citation type="submission" date="2017-02" db="EMBL/GenBank/DDBJ databases">
        <authorList>
            <person name="Varghese N."/>
            <person name="Submissions S."/>
        </authorList>
    </citation>
    <scope>NUCLEOTIDE SEQUENCE [LARGE SCALE GENOMIC DNA]</scope>
    <source>
        <strain evidence="2">ATCC 700200</strain>
    </source>
</reference>
<dbReference type="STRING" id="48467.SAMN02745166_01514"/>
<sequence length="154" mass="17654">MIRIQSLFIQVKSGVATIRAEKSGHIHVTVSKKRFKELSEEARMSCVYADRFIYDTVAKDLNFVLTEHGQQRLDQYHPLTTERFIRVVLWPRFKGKSGIGFSVSQDAEGIIIFVNKRMHEKLMKMAADNSLKDPAEVVMQIIIKDLETLTKEAA</sequence>
<dbReference type="Proteomes" id="UP000190774">
    <property type="component" value="Unassembled WGS sequence"/>
</dbReference>
<dbReference type="RefSeq" id="WP_078812717.1">
    <property type="nucleotide sequence ID" value="NZ_FUYE01000004.1"/>
</dbReference>
<dbReference type="AlphaFoldDB" id="A0A1T4XHG6"/>